<dbReference type="PANTHER" id="PTHR10204">
    <property type="entry name" value="NAD P H OXIDOREDUCTASE-RELATED"/>
    <property type="match status" value="1"/>
</dbReference>
<dbReference type="PANTHER" id="PTHR10204:SF34">
    <property type="entry name" value="NAD(P)H DEHYDROGENASE [QUINONE] 1 ISOFORM 1"/>
    <property type="match status" value="1"/>
</dbReference>
<sequence>MVIIVVVSDLYKMNFNPVAQKSDFKYLKNNNFFKYPIEQEHSYKNNILSKEIKSELSKLLWADIIIFQFPLWWSSVPAILKGWFDKVLIYGGIYGGAYGKFKNARLSNKKAIISTTTGSSGDIHKQVLFHISHGIVEYTGMQCLDTLIAYEIDKDQNSRDEYIEFFKNKIKYI</sequence>
<feature type="domain" description="Flavodoxin-like fold" evidence="3">
    <location>
        <begin position="5"/>
        <end position="163"/>
    </location>
</feature>
<proteinExistence type="inferred from homology"/>
<dbReference type="RefSeq" id="WP_015387321.1">
    <property type="nucleotide sequence ID" value="NZ_PPQT01000008.1"/>
</dbReference>
<accession>A0A380IV70</accession>
<dbReference type="Gene3D" id="3.40.50.360">
    <property type="match status" value="1"/>
</dbReference>
<dbReference type="AlphaFoldDB" id="A0A380IV70"/>
<comment type="similarity">
    <text evidence="1">Belongs to the NAD(P)H dehydrogenase (quinone) family.</text>
</comment>
<dbReference type="GO" id="GO:0003955">
    <property type="term" value="F:NAD(P)H dehydrogenase (quinone) activity"/>
    <property type="evidence" value="ECO:0007669"/>
    <property type="project" value="TreeGrafter"/>
</dbReference>
<evidence type="ECO:0000313" key="4">
    <source>
        <dbReference type="EMBL" id="SUN15228.1"/>
    </source>
</evidence>
<reference evidence="4 5" key="1">
    <citation type="submission" date="2018-06" db="EMBL/GenBank/DDBJ databases">
        <authorList>
            <consortium name="Pathogen Informatics"/>
            <person name="Doyle S."/>
        </authorList>
    </citation>
    <scope>NUCLEOTIDE SEQUENCE [LARGE SCALE GENOMIC DNA]</scope>
    <source>
        <strain evidence="4 5">NCTC13830</strain>
    </source>
</reference>
<evidence type="ECO:0000256" key="1">
    <source>
        <dbReference type="ARBA" id="ARBA00006252"/>
    </source>
</evidence>
<dbReference type="GO" id="GO:0005829">
    <property type="term" value="C:cytosol"/>
    <property type="evidence" value="ECO:0007669"/>
    <property type="project" value="TreeGrafter"/>
</dbReference>
<dbReference type="InterPro" id="IPR051545">
    <property type="entry name" value="NAD(P)H_dehydrogenase_qn"/>
</dbReference>
<dbReference type="SUPFAM" id="SSF52218">
    <property type="entry name" value="Flavoproteins"/>
    <property type="match status" value="1"/>
</dbReference>
<evidence type="ECO:0000256" key="2">
    <source>
        <dbReference type="ARBA" id="ARBA00023002"/>
    </source>
</evidence>
<keyword evidence="2 4" id="KW-0560">Oxidoreductase</keyword>
<dbReference type="InterPro" id="IPR003680">
    <property type="entry name" value="Flavodoxin_fold"/>
</dbReference>
<protein>
    <submittedName>
        <fullName evidence="4">NAD(P)H quinone oxidoreductase</fullName>
        <ecNumber evidence="4">1.6.99.-</ecNumber>
    </submittedName>
</protein>
<name>A0A380IV70_9STAP</name>
<gene>
    <name evidence="4" type="primary">ywrO</name>
    <name evidence="4" type="ORF">NCTC13830_02705</name>
</gene>
<dbReference type="Pfam" id="PF02525">
    <property type="entry name" value="Flavodoxin_2"/>
    <property type="match status" value="1"/>
</dbReference>
<dbReference type="EC" id="1.6.99.-" evidence="4"/>
<dbReference type="InterPro" id="IPR029039">
    <property type="entry name" value="Flavoprotein-like_sf"/>
</dbReference>
<evidence type="ECO:0000259" key="3">
    <source>
        <dbReference type="Pfam" id="PF02525"/>
    </source>
</evidence>
<dbReference type="Proteomes" id="UP000254047">
    <property type="component" value="Unassembled WGS sequence"/>
</dbReference>
<evidence type="ECO:0000313" key="5">
    <source>
        <dbReference type="Proteomes" id="UP000254047"/>
    </source>
</evidence>
<dbReference type="OrthoDB" id="9798454at2"/>
<organism evidence="4 5">
    <name type="scientific">Staphylococcus petrasii</name>
    <dbReference type="NCBI Taxonomy" id="1276936"/>
    <lineage>
        <taxon>Bacteria</taxon>
        <taxon>Bacillati</taxon>
        <taxon>Bacillota</taxon>
        <taxon>Bacilli</taxon>
        <taxon>Bacillales</taxon>
        <taxon>Staphylococcaceae</taxon>
        <taxon>Staphylococcus</taxon>
    </lineage>
</organism>
<dbReference type="EMBL" id="UHDO01000002">
    <property type="protein sequence ID" value="SUN15228.1"/>
    <property type="molecule type" value="Genomic_DNA"/>
</dbReference>